<dbReference type="Gene3D" id="3.40.50.1000">
    <property type="entry name" value="HAD superfamily/HAD-like"/>
    <property type="match status" value="1"/>
</dbReference>
<dbReference type="InterPro" id="IPR050155">
    <property type="entry name" value="HAD-like_hydrolase_sf"/>
</dbReference>
<dbReference type="SFLD" id="SFLDG01129">
    <property type="entry name" value="C1.5:_HAD__Beta-PGM__Phosphata"/>
    <property type="match status" value="1"/>
</dbReference>
<keyword evidence="2" id="KW-1185">Reference proteome</keyword>
<evidence type="ECO:0000313" key="2">
    <source>
        <dbReference type="Proteomes" id="UP001501222"/>
    </source>
</evidence>
<reference evidence="2" key="1">
    <citation type="journal article" date="2019" name="Int. J. Syst. Evol. Microbiol.">
        <title>The Global Catalogue of Microorganisms (GCM) 10K type strain sequencing project: providing services to taxonomists for standard genome sequencing and annotation.</title>
        <authorList>
            <consortium name="The Broad Institute Genomics Platform"/>
            <consortium name="The Broad Institute Genome Sequencing Center for Infectious Disease"/>
            <person name="Wu L."/>
            <person name="Ma J."/>
        </authorList>
    </citation>
    <scope>NUCLEOTIDE SEQUENCE [LARGE SCALE GENOMIC DNA]</scope>
    <source>
        <strain evidence="2">JCM 16928</strain>
    </source>
</reference>
<organism evidence="1 2">
    <name type="scientific">Kribbella ginsengisoli</name>
    <dbReference type="NCBI Taxonomy" id="363865"/>
    <lineage>
        <taxon>Bacteria</taxon>
        <taxon>Bacillati</taxon>
        <taxon>Actinomycetota</taxon>
        <taxon>Actinomycetes</taxon>
        <taxon>Propionibacteriales</taxon>
        <taxon>Kribbellaceae</taxon>
        <taxon>Kribbella</taxon>
    </lineage>
</organism>
<sequence>MSIVKASHVVWDWNGTLLHDNEVVLAAVNDVCAEFGRAPLRWEEWQQFYSRPVRACYERVLDQPLNDEDWARVDRLYHDKYDLLLHTSVLAPGVPDELTAWRETGRTQSLLSMWFHSQLVPTIAGHGLTDLFQRVDGLPGTLGGESKTDHLIRHLEAQNLNPADVVLIGDVVDDAHAAQAVGAPCILVASGAMTRQALESTGALVTNTIPEAMQHVVPA</sequence>
<gene>
    <name evidence="1" type="ORF">GCM10022235_59300</name>
</gene>
<dbReference type="PANTHER" id="PTHR43434:SF1">
    <property type="entry name" value="PHOSPHOGLYCOLATE PHOSPHATASE"/>
    <property type="match status" value="1"/>
</dbReference>
<dbReference type="GO" id="GO:0016787">
    <property type="term" value="F:hydrolase activity"/>
    <property type="evidence" value="ECO:0007669"/>
    <property type="project" value="UniProtKB-KW"/>
</dbReference>
<dbReference type="InterPro" id="IPR023214">
    <property type="entry name" value="HAD_sf"/>
</dbReference>
<dbReference type="Pfam" id="PF13419">
    <property type="entry name" value="HAD_2"/>
    <property type="match status" value="1"/>
</dbReference>
<dbReference type="SUPFAM" id="SSF56784">
    <property type="entry name" value="HAD-like"/>
    <property type="match status" value="1"/>
</dbReference>
<protein>
    <submittedName>
        <fullName evidence="1">HAD-IA family hydrolase</fullName>
    </submittedName>
</protein>
<keyword evidence="1" id="KW-0378">Hydrolase</keyword>
<dbReference type="EMBL" id="BAABAA010000009">
    <property type="protein sequence ID" value="GAA3581101.1"/>
    <property type="molecule type" value="Genomic_DNA"/>
</dbReference>
<dbReference type="InterPro" id="IPR041492">
    <property type="entry name" value="HAD_2"/>
</dbReference>
<dbReference type="Gene3D" id="1.10.150.240">
    <property type="entry name" value="Putative phosphatase, domain 2"/>
    <property type="match status" value="1"/>
</dbReference>
<proteinExistence type="predicted"/>
<dbReference type="PANTHER" id="PTHR43434">
    <property type="entry name" value="PHOSPHOGLYCOLATE PHOSPHATASE"/>
    <property type="match status" value="1"/>
</dbReference>
<accession>A0ABP6YED1</accession>
<dbReference type="InterPro" id="IPR036412">
    <property type="entry name" value="HAD-like_sf"/>
</dbReference>
<comment type="caution">
    <text evidence="1">The sequence shown here is derived from an EMBL/GenBank/DDBJ whole genome shotgun (WGS) entry which is preliminary data.</text>
</comment>
<evidence type="ECO:0000313" key="1">
    <source>
        <dbReference type="EMBL" id="GAA3581101.1"/>
    </source>
</evidence>
<dbReference type="InterPro" id="IPR023198">
    <property type="entry name" value="PGP-like_dom2"/>
</dbReference>
<dbReference type="RefSeq" id="WP_344846058.1">
    <property type="nucleotide sequence ID" value="NZ_BAABAA010000009.1"/>
</dbReference>
<dbReference type="SFLD" id="SFLDS00003">
    <property type="entry name" value="Haloacid_Dehalogenase"/>
    <property type="match status" value="1"/>
</dbReference>
<name>A0ABP6YED1_9ACTN</name>
<dbReference type="Proteomes" id="UP001501222">
    <property type="component" value="Unassembled WGS sequence"/>
</dbReference>